<dbReference type="OrthoDB" id="6499973at2759"/>
<keyword evidence="4" id="KW-0812">Transmembrane</keyword>
<evidence type="ECO:0000256" key="3">
    <source>
        <dbReference type="SAM" id="MobiDB-lite"/>
    </source>
</evidence>
<dbReference type="Gene3D" id="1.20.1250.20">
    <property type="entry name" value="MFS general substrate transporter like domains"/>
    <property type="match status" value="2"/>
</dbReference>
<evidence type="ECO:0000256" key="2">
    <source>
        <dbReference type="ARBA" id="ARBA00006727"/>
    </source>
</evidence>
<accession>A0A179FB96</accession>
<dbReference type="PANTHER" id="PTHR11360">
    <property type="entry name" value="MONOCARBOXYLATE TRANSPORTER"/>
    <property type="match status" value="1"/>
</dbReference>
<evidence type="ECO:0000256" key="4">
    <source>
        <dbReference type="SAM" id="Phobius"/>
    </source>
</evidence>
<dbReference type="RefSeq" id="XP_018140083.1">
    <property type="nucleotide sequence ID" value="XM_018285930.1"/>
</dbReference>
<feature type="transmembrane region" description="Helical" evidence="4">
    <location>
        <begin position="410"/>
        <end position="430"/>
    </location>
</feature>
<dbReference type="GO" id="GO:0016020">
    <property type="term" value="C:membrane"/>
    <property type="evidence" value="ECO:0007669"/>
    <property type="project" value="UniProtKB-SubCell"/>
</dbReference>
<dbReference type="SUPFAM" id="SSF103473">
    <property type="entry name" value="MFS general substrate transporter"/>
    <property type="match status" value="1"/>
</dbReference>
<feature type="region of interest" description="Disordered" evidence="3">
    <location>
        <begin position="1"/>
        <end position="23"/>
    </location>
</feature>
<reference evidence="6 7" key="1">
    <citation type="journal article" date="2016" name="PLoS Pathog.">
        <title>Biosynthesis of antibiotic leucinostatins in bio-control fungus Purpureocillium lilacinum and their inhibition on phytophthora revealed by genome mining.</title>
        <authorList>
            <person name="Wang G."/>
            <person name="Liu Z."/>
            <person name="Lin R."/>
            <person name="Li E."/>
            <person name="Mao Z."/>
            <person name="Ling J."/>
            <person name="Yang Y."/>
            <person name="Yin W.B."/>
            <person name="Xie B."/>
        </authorList>
    </citation>
    <scope>NUCLEOTIDE SEQUENCE [LARGE SCALE GENOMIC DNA]</scope>
    <source>
        <strain evidence="6">170</strain>
    </source>
</reference>
<dbReference type="Pfam" id="PF07690">
    <property type="entry name" value="MFS_1"/>
    <property type="match status" value="1"/>
</dbReference>
<dbReference type="InterPro" id="IPR011701">
    <property type="entry name" value="MFS"/>
</dbReference>
<feature type="transmembrane region" description="Helical" evidence="4">
    <location>
        <begin position="139"/>
        <end position="161"/>
    </location>
</feature>
<feature type="transmembrane region" description="Helical" evidence="4">
    <location>
        <begin position="334"/>
        <end position="358"/>
    </location>
</feature>
<comment type="similarity">
    <text evidence="2">Belongs to the major facilitator superfamily. Monocarboxylate porter (TC 2.A.1.13) family.</text>
</comment>
<dbReference type="InterPro" id="IPR036259">
    <property type="entry name" value="MFS_trans_sf"/>
</dbReference>
<feature type="transmembrane region" description="Helical" evidence="4">
    <location>
        <begin position="370"/>
        <end position="390"/>
    </location>
</feature>
<feature type="transmembrane region" description="Helical" evidence="4">
    <location>
        <begin position="205"/>
        <end position="224"/>
    </location>
</feature>
<dbReference type="KEGG" id="pchm:VFPPC_06994"/>
<name>A0A179FB96_METCM</name>
<dbReference type="InterPro" id="IPR020846">
    <property type="entry name" value="MFS_dom"/>
</dbReference>
<feature type="domain" description="Major facilitator superfamily (MFS) profile" evidence="5">
    <location>
        <begin position="246"/>
        <end position="440"/>
    </location>
</feature>
<dbReference type="EMBL" id="LSBJ02000007">
    <property type="protein sequence ID" value="OAQ62379.1"/>
    <property type="molecule type" value="Genomic_DNA"/>
</dbReference>
<feature type="transmembrane region" description="Helical" evidence="4">
    <location>
        <begin position="45"/>
        <end position="68"/>
    </location>
</feature>
<feature type="compositionally biased region" description="Polar residues" evidence="3">
    <location>
        <begin position="1"/>
        <end position="12"/>
    </location>
</feature>
<keyword evidence="7" id="KW-1185">Reference proteome</keyword>
<feature type="transmembrane region" description="Helical" evidence="4">
    <location>
        <begin position="274"/>
        <end position="295"/>
    </location>
</feature>
<keyword evidence="4" id="KW-1133">Transmembrane helix</keyword>
<comment type="caution">
    <text evidence="6">The sequence shown here is derived from an EMBL/GenBank/DDBJ whole genome shotgun (WGS) entry which is preliminary data.</text>
</comment>
<feature type="transmembrane region" description="Helical" evidence="4">
    <location>
        <begin position="173"/>
        <end position="193"/>
    </location>
</feature>
<evidence type="ECO:0000259" key="5">
    <source>
        <dbReference type="PROSITE" id="PS50850"/>
    </source>
</evidence>
<dbReference type="GO" id="GO:0022857">
    <property type="term" value="F:transmembrane transporter activity"/>
    <property type="evidence" value="ECO:0007669"/>
    <property type="project" value="InterPro"/>
</dbReference>
<dbReference type="GeneID" id="28849924"/>
<evidence type="ECO:0000313" key="7">
    <source>
        <dbReference type="Proteomes" id="UP000078397"/>
    </source>
</evidence>
<dbReference type="PANTHER" id="PTHR11360:SF305">
    <property type="entry name" value="MAJOR FACILITATOR SUPERFAMILY (MFS) PROFILE DOMAIN-CONTAINING PROTEIN"/>
    <property type="match status" value="1"/>
</dbReference>
<feature type="transmembrane region" description="Helical" evidence="4">
    <location>
        <begin position="307"/>
        <end position="328"/>
    </location>
</feature>
<protein>
    <submittedName>
        <fullName evidence="6">Monocarboxylate permease</fullName>
    </submittedName>
</protein>
<gene>
    <name evidence="6" type="ORF">VFPPC_06994</name>
</gene>
<evidence type="ECO:0000313" key="6">
    <source>
        <dbReference type="EMBL" id="OAQ62379.1"/>
    </source>
</evidence>
<organism evidence="6 7">
    <name type="scientific">Pochonia chlamydosporia 170</name>
    <dbReference type="NCBI Taxonomy" id="1380566"/>
    <lineage>
        <taxon>Eukaryota</taxon>
        <taxon>Fungi</taxon>
        <taxon>Dikarya</taxon>
        <taxon>Ascomycota</taxon>
        <taxon>Pezizomycotina</taxon>
        <taxon>Sordariomycetes</taxon>
        <taxon>Hypocreomycetidae</taxon>
        <taxon>Hypocreales</taxon>
        <taxon>Clavicipitaceae</taxon>
        <taxon>Pochonia</taxon>
    </lineage>
</organism>
<sequence length="440" mass="45438">MSTTAIQLTTLPSHPISRPAASQPVPQDDILLASREADAHVPDGGYGWAIVLSGSIILFWAVGATYAWGVMQAALVEDGLSGPAVLSFVGSLSASLVSVFAIVNARLMRKLGPRSTAVCGMSLLGGSMILSGFAVGSVGGLFCTVGVLMGFGASLCFIVVLTIPSQYFRSKRGIANGLIVAGGGWGAAAISFSLDALIRKLGPAWAYRVLGLTTLATGVPAAWLMKERMPLSTPGLIEWRLFKSLTFNLVFLSGAIGTFPLYVTPFFIPLYTKTLGFTSSTGAGLVAGFSISSAVGRILTGLACDKLGALNTLFISNLVTALSMLAIWPASTSLGPLAVFVVLNGLSNGGFFSTMPTVVSNVFGSARVSVAMSMVITGWLGGYLMGSPIAGYLLEAYGGAGAGLKAYRPAMFYAGSLALASAVMVLVARVRQTGRLFAIL</sequence>
<feature type="transmembrane region" description="Helical" evidence="4">
    <location>
        <begin position="115"/>
        <end position="133"/>
    </location>
</feature>
<feature type="transmembrane region" description="Helical" evidence="4">
    <location>
        <begin position="245"/>
        <end position="268"/>
    </location>
</feature>
<dbReference type="AlphaFoldDB" id="A0A179FB96"/>
<proteinExistence type="inferred from homology"/>
<evidence type="ECO:0000256" key="1">
    <source>
        <dbReference type="ARBA" id="ARBA00004141"/>
    </source>
</evidence>
<dbReference type="Proteomes" id="UP000078397">
    <property type="component" value="Unassembled WGS sequence"/>
</dbReference>
<feature type="transmembrane region" description="Helical" evidence="4">
    <location>
        <begin position="80"/>
        <end position="103"/>
    </location>
</feature>
<dbReference type="InterPro" id="IPR050327">
    <property type="entry name" value="Proton-linked_MCT"/>
</dbReference>
<comment type="subcellular location">
    <subcellularLocation>
        <location evidence="1">Membrane</location>
        <topology evidence="1">Multi-pass membrane protein</topology>
    </subcellularLocation>
</comment>
<dbReference type="PROSITE" id="PS50850">
    <property type="entry name" value="MFS"/>
    <property type="match status" value="1"/>
</dbReference>
<keyword evidence="4" id="KW-0472">Membrane</keyword>